<evidence type="ECO:0008006" key="2">
    <source>
        <dbReference type="Google" id="ProtNLM"/>
    </source>
</evidence>
<sequence length="124" mass="13216">MRHRVGPIGGTLPLALVIGIDRCAAQQIPVLTCVVNDAEVVSQRLESAGSEVVTPTVDGVPRREIDQLEVGLEVAAVVARGKERVRRLAERLRVQVSGAGQAQVRVMARGVGEGLRCRHDPPIG</sequence>
<dbReference type="RefSeq" id="WP_369154387.1">
    <property type="nucleotide sequence ID" value="NZ_CP163429.1"/>
</dbReference>
<accession>A0AB39LFZ6</accession>
<dbReference type="EMBL" id="CP163429">
    <property type="protein sequence ID" value="XDP92446.1"/>
    <property type="molecule type" value="Genomic_DNA"/>
</dbReference>
<name>A0AB39LFZ6_9ACTN</name>
<dbReference type="AlphaFoldDB" id="A0AB39LFZ6"/>
<reference evidence="1" key="1">
    <citation type="submission" date="2024-07" db="EMBL/GenBank/DDBJ databases">
        <authorList>
            <person name="Yu S.T."/>
        </authorList>
    </citation>
    <scope>NUCLEOTIDE SEQUENCE</scope>
    <source>
        <strain evidence="1">R02</strain>
    </source>
</reference>
<organism evidence="1">
    <name type="scientific">Streptomyces sp. R02</name>
    <dbReference type="NCBI Taxonomy" id="3238623"/>
    <lineage>
        <taxon>Bacteria</taxon>
        <taxon>Bacillati</taxon>
        <taxon>Actinomycetota</taxon>
        <taxon>Actinomycetes</taxon>
        <taxon>Kitasatosporales</taxon>
        <taxon>Streptomycetaceae</taxon>
        <taxon>Streptomyces</taxon>
    </lineage>
</organism>
<protein>
    <recommendedName>
        <fullName evidence="2">RCK N-terminal domain-containing protein</fullName>
    </recommendedName>
</protein>
<evidence type="ECO:0000313" key="1">
    <source>
        <dbReference type="EMBL" id="XDP92446.1"/>
    </source>
</evidence>
<gene>
    <name evidence="1" type="ORF">AB5J57_02505</name>
</gene>
<proteinExistence type="predicted"/>